<feature type="transmembrane region" description="Helical" evidence="1">
    <location>
        <begin position="267"/>
        <end position="288"/>
    </location>
</feature>
<feature type="transmembrane region" description="Helical" evidence="1">
    <location>
        <begin position="161"/>
        <end position="183"/>
    </location>
</feature>
<keyword evidence="1" id="KW-1133">Transmembrane helix</keyword>
<dbReference type="EMBL" id="DPMF01000298">
    <property type="protein sequence ID" value="HCV81953.1"/>
    <property type="molecule type" value="Genomic_DNA"/>
</dbReference>
<dbReference type="AlphaFoldDB" id="A0A3D5J1W4"/>
<keyword evidence="1" id="KW-0472">Membrane</keyword>
<evidence type="ECO:0000313" key="3">
    <source>
        <dbReference type="EMBL" id="HCV81953.1"/>
    </source>
</evidence>
<dbReference type="PANTHER" id="PTHR30590:SF2">
    <property type="entry name" value="INNER MEMBRANE PROTEIN"/>
    <property type="match status" value="1"/>
</dbReference>
<dbReference type="PANTHER" id="PTHR30590">
    <property type="entry name" value="INNER MEMBRANE PROTEIN"/>
    <property type="match status" value="1"/>
</dbReference>
<feature type="transmembrane region" description="Helical" evidence="1">
    <location>
        <begin position="343"/>
        <end position="362"/>
    </location>
</feature>
<proteinExistence type="predicted"/>
<feature type="domain" description="DUF418" evidence="2">
    <location>
        <begin position="267"/>
        <end position="411"/>
    </location>
</feature>
<accession>A0A3D5J1W4</accession>
<feature type="transmembrane region" description="Helical" evidence="1">
    <location>
        <begin position="41"/>
        <end position="59"/>
    </location>
</feature>
<dbReference type="Proteomes" id="UP000264330">
    <property type="component" value="Unassembled WGS sequence"/>
</dbReference>
<keyword evidence="1" id="KW-0812">Transmembrane</keyword>
<comment type="caution">
    <text evidence="3">The sequence shown here is derived from an EMBL/GenBank/DDBJ whole genome shotgun (WGS) entry which is preliminary data.</text>
</comment>
<name>A0A3D5J1W4_9FLAO</name>
<gene>
    <name evidence="3" type="ORF">DGQ38_12980</name>
</gene>
<sequence>MYDQKSPFLNYNPHKFNMKSPNLNPVTPDTRIEILDIWRGVAVFGIFVVNIEIMNAVFMNQDMYYDQSAGRFDTLIQRILQLFFYTKFFPIFSLLFGMGIAMQLEKLKHRKKNSLFMLKRMLILFVIGMLHVLVLWGGDVIHLYAILGIFIYFLYQLNSKCLLLLCLFILVFPLYDLIAEYMFSRINYSPERFLEKYNFETVTKILRNGSYKQALTFRILEYCANLPVLLVFLAPIAFSMMLLGAAFVKSGKLLRLKDFILKNKNAFIWLFTITTIYRIIFLFILPNFDLYKGDFFNPIWLKLMVICDTLFGLFYMWFIAWLWFTGKLTGFLKRFQPVGKMALSNYIFQSLIGVLIFSGIGFSMYQKMSLLQCFITATVLFILQVVLSQLWLQYFKFGPLEWCWRCLSYGKLFSIKKD</sequence>
<organism evidence="3 4">
    <name type="scientific">Zunongwangia profunda</name>
    <dbReference type="NCBI Taxonomy" id="398743"/>
    <lineage>
        <taxon>Bacteria</taxon>
        <taxon>Pseudomonadati</taxon>
        <taxon>Bacteroidota</taxon>
        <taxon>Flavobacteriia</taxon>
        <taxon>Flavobacteriales</taxon>
        <taxon>Flavobacteriaceae</taxon>
        <taxon>Zunongwangia</taxon>
    </lineage>
</organism>
<feature type="transmembrane region" description="Helical" evidence="1">
    <location>
        <begin position="222"/>
        <end position="247"/>
    </location>
</feature>
<evidence type="ECO:0000256" key="1">
    <source>
        <dbReference type="SAM" id="Phobius"/>
    </source>
</evidence>
<evidence type="ECO:0000259" key="2">
    <source>
        <dbReference type="Pfam" id="PF04235"/>
    </source>
</evidence>
<dbReference type="InterPro" id="IPR052529">
    <property type="entry name" value="Bact_Transport_Assoc"/>
</dbReference>
<feature type="transmembrane region" description="Helical" evidence="1">
    <location>
        <begin position="79"/>
        <end position="101"/>
    </location>
</feature>
<feature type="transmembrane region" description="Helical" evidence="1">
    <location>
        <begin position="369"/>
        <end position="392"/>
    </location>
</feature>
<dbReference type="InterPro" id="IPR007349">
    <property type="entry name" value="DUF418"/>
</dbReference>
<dbReference type="Pfam" id="PF04235">
    <property type="entry name" value="DUF418"/>
    <property type="match status" value="1"/>
</dbReference>
<reference evidence="3 4" key="1">
    <citation type="journal article" date="2018" name="Nat. Biotechnol.">
        <title>A standardized bacterial taxonomy based on genome phylogeny substantially revises the tree of life.</title>
        <authorList>
            <person name="Parks D.H."/>
            <person name="Chuvochina M."/>
            <person name="Waite D.W."/>
            <person name="Rinke C."/>
            <person name="Skarshewski A."/>
            <person name="Chaumeil P.A."/>
            <person name="Hugenholtz P."/>
        </authorList>
    </citation>
    <scope>NUCLEOTIDE SEQUENCE [LARGE SCALE GENOMIC DNA]</scope>
    <source>
        <strain evidence="3">UBA9359</strain>
    </source>
</reference>
<evidence type="ECO:0000313" key="4">
    <source>
        <dbReference type="Proteomes" id="UP000264330"/>
    </source>
</evidence>
<protein>
    <submittedName>
        <fullName evidence="3">DUF418 domain-containing protein</fullName>
    </submittedName>
</protein>
<feature type="transmembrane region" description="Helical" evidence="1">
    <location>
        <begin position="300"/>
        <end position="323"/>
    </location>
</feature>
<feature type="transmembrane region" description="Helical" evidence="1">
    <location>
        <begin position="122"/>
        <end position="155"/>
    </location>
</feature>